<sequence length="358" mass="40225">MFAMLALALFTCARAAEFSLVGLGTAGIKEVSTMVAALEMGYRTLDTALLYGNHDMVRHALERSTVPREEVFLTSKVGFFPSSMKLPEELRPAFGMEELPIPQQLRSLYHPLNQKGKEVQAVELSLKELGVEYLDLCLIHSPATSALELTASFWPHLYGLWQGHMASWTEGTTNGALKALAMQEVKQRSAAAYAERKRSWQGMEEAKRRGLCRHIGVSNYPVAFMKEIDEYKSEPIFNEQQELHPLAQFRDVQKYAKDANVRLTGYGTGVVVETAAAEKVAQRLGRSAGQVLLRWAVQKNIAVNPKSNKVERLRENLDVLNFKLDDSDMKILDALEENRIFYWNTSCLVPSVRAKSEL</sequence>
<comment type="similarity">
    <text evidence="1">Belongs to the aldo/keto reductase family.</text>
</comment>
<keyword evidence="4" id="KW-0732">Signal</keyword>
<name>A0AA36J6W2_9DINO</name>
<dbReference type="Pfam" id="PF00248">
    <property type="entry name" value="Aldo_ket_red"/>
    <property type="match status" value="2"/>
</dbReference>
<dbReference type="Proteomes" id="UP001178507">
    <property type="component" value="Unassembled WGS sequence"/>
</dbReference>
<dbReference type="GO" id="GO:0016616">
    <property type="term" value="F:oxidoreductase activity, acting on the CH-OH group of donors, NAD or NADP as acceptor"/>
    <property type="evidence" value="ECO:0007669"/>
    <property type="project" value="UniProtKB-ARBA"/>
</dbReference>
<keyword evidence="7" id="KW-1185">Reference proteome</keyword>
<dbReference type="SUPFAM" id="SSF51430">
    <property type="entry name" value="NAD(P)-linked oxidoreductase"/>
    <property type="match status" value="1"/>
</dbReference>
<gene>
    <name evidence="6" type="ORF">EVOR1521_LOCUS23586</name>
</gene>
<feature type="domain" description="NADP-dependent oxidoreductase" evidence="5">
    <location>
        <begin position="31"/>
        <end position="267"/>
    </location>
</feature>
<dbReference type="PIRSF" id="PIRSF000097">
    <property type="entry name" value="AKR"/>
    <property type="match status" value="1"/>
</dbReference>
<reference evidence="6" key="1">
    <citation type="submission" date="2023-08" db="EMBL/GenBank/DDBJ databases">
        <authorList>
            <person name="Chen Y."/>
            <person name="Shah S."/>
            <person name="Dougan E. K."/>
            <person name="Thang M."/>
            <person name="Chan C."/>
        </authorList>
    </citation>
    <scope>NUCLEOTIDE SEQUENCE</scope>
</reference>
<keyword evidence="2" id="KW-0521">NADP</keyword>
<dbReference type="PANTHER" id="PTHR43827:SF3">
    <property type="entry name" value="NADP-DEPENDENT OXIDOREDUCTASE DOMAIN-CONTAINING PROTEIN"/>
    <property type="match status" value="1"/>
</dbReference>
<feature type="domain" description="NADP-dependent oxidoreductase" evidence="5">
    <location>
        <begin position="275"/>
        <end position="336"/>
    </location>
</feature>
<dbReference type="PANTHER" id="PTHR43827">
    <property type="entry name" value="2,5-DIKETO-D-GLUCONIC ACID REDUCTASE"/>
    <property type="match status" value="1"/>
</dbReference>
<evidence type="ECO:0000256" key="4">
    <source>
        <dbReference type="SAM" id="SignalP"/>
    </source>
</evidence>
<evidence type="ECO:0000256" key="3">
    <source>
        <dbReference type="ARBA" id="ARBA00023002"/>
    </source>
</evidence>
<dbReference type="InterPro" id="IPR023210">
    <property type="entry name" value="NADP_OxRdtase_dom"/>
</dbReference>
<evidence type="ECO:0000256" key="2">
    <source>
        <dbReference type="ARBA" id="ARBA00022857"/>
    </source>
</evidence>
<organism evidence="6 7">
    <name type="scientific">Effrenium voratum</name>
    <dbReference type="NCBI Taxonomy" id="2562239"/>
    <lineage>
        <taxon>Eukaryota</taxon>
        <taxon>Sar</taxon>
        <taxon>Alveolata</taxon>
        <taxon>Dinophyceae</taxon>
        <taxon>Suessiales</taxon>
        <taxon>Symbiodiniaceae</taxon>
        <taxon>Effrenium</taxon>
    </lineage>
</organism>
<evidence type="ECO:0000313" key="7">
    <source>
        <dbReference type="Proteomes" id="UP001178507"/>
    </source>
</evidence>
<evidence type="ECO:0000256" key="1">
    <source>
        <dbReference type="ARBA" id="ARBA00007905"/>
    </source>
</evidence>
<dbReference type="InterPro" id="IPR020471">
    <property type="entry name" value="AKR"/>
</dbReference>
<dbReference type="PROSITE" id="PS00062">
    <property type="entry name" value="ALDOKETO_REDUCTASE_2"/>
    <property type="match status" value="1"/>
</dbReference>
<dbReference type="CDD" id="cd19071">
    <property type="entry name" value="AKR_AKR1-5-like"/>
    <property type="match status" value="1"/>
</dbReference>
<dbReference type="EMBL" id="CAUJNA010003362">
    <property type="protein sequence ID" value="CAJ1400184.1"/>
    <property type="molecule type" value="Genomic_DNA"/>
</dbReference>
<feature type="signal peptide" evidence="4">
    <location>
        <begin position="1"/>
        <end position="15"/>
    </location>
</feature>
<feature type="chain" id="PRO_5041298589" description="NADP-dependent oxidoreductase domain-containing protein" evidence="4">
    <location>
        <begin position="16"/>
        <end position="358"/>
    </location>
</feature>
<dbReference type="AlphaFoldDB" id="A0AA36J6W2"/>
<dbReference type="InterPro" id="IPR018170">
    <property type="entry name" value="Aldo/ket_reductase_CS"/>
</dbReference>
<protein>
    <recommendedName>
        <fullName evidence="5">NADP-dependent oxidoreductase domain-containing protein</fullName>
    </recommendedName>
</protein>
<evidence type="ECO:0000259" key="5">
    <source>
        <dbReference type="Pfam" id="PF00248"/>
    </source>
</evidence>
<keyword evidence="3" id="KW-0560">Oxidoreductase</keyword>
<comment type="caution">
    <text evidence="6">The sequence shown here is derived from an EMBL/GenBank/DDBJ whole genome shotgun (WGS) entry which is preliminary data.</text>
</comment>
<dbReference type="InterPro" id="IPR036812">
    <property type="entry name" value="NAD(P)_OxRdtase_dom_sf"/>
</dbReference>
<dbReference type="PRINTS" id="PR00069">
    <property type="entry name" value="ALDKETRDTASE"/>
</dbReference>
<accession>A0AA36J6W2</accession>
<proteinExistence type="inferred from homology"/>
<dbReference type="Gene3D" id="3.20.20.100">
    <property type="entry name" value="NADP-dependent oxidoreductase domain"/>
    <property type="match status" value="1"/>
</dbReference>
<evidence type="ECO:0000313" key="6">
    <source>
        <dbReference type="EMBL" id="CAJ1400184.1"/>
    </source>
</evidence>